<evidence type="ECO:0000256" key="3">
    <source>
        <dbReference type="ARBA" id="ARBA00004620"/>
    </source>
</evidence>
<sequence length="1367" mass="151367">MSYPPVTPLRPTPGLFPNTPAPARTPSNAGLARPPAFRAPSFSAPVAQRVGSGTNLGGSVVQPAPQTPARDLTPVERAADIIERQLKREDGYPSLEAFITQGVSDSYSMPSNDAWAPYQKVKQYNIPDRVFEEYNNAEMQTMMGIFAELHHAWVVIDNALYLWDYTHPNPELIGYEELTQIINGVALVKPRAGVFVKEITHLLVVTTPSDLHLIGVAASQNAAGITSLSLYQTGMSVSMKGVSVGCVAGSDAQGRIFVGSSTSNDIYEITYQKEEQWFSSKCSKKLQTASQSFDVSKLFSSFSGKATVDGVVQLTVDDSRSLLYALSSSSTIRVFHLRHAQSLPCLITKTLSEVTTAISHMRLPLRFTEGQMRIVSISPIAANESEGLNLVATTNKGIRIFFSATSGYMPMGVDRTPNSMQPQHVRLPPSPEGAEPPLSAPSASSLQVGPYQGNENTLSAPMPTEKSVRFPPGYFLATSPDGDLDKLFLSAPEIVPTSRGLEPGRLQQYAETGQWIALQSKTQQIGLIGKPFAASSRPLGFGNELAVQFDVAATEVAVLTNTGVHTFRRRRLVDIFAASLRAANISEELVKEEIKHFIKQYGPREISATALAVACGQAVDVTADSRVAKINDDDVFRNARKAFIDFGGQPRLEEADVTSNGSAIDSVKPSYRADGLTIYVARLVRSLWRTPIMKETVNPQGGMKISSTIPISKLQGVQQDLNRLQEFLEMNKTYIEGLSGPEALSRATSKQDEIALQGEHRIWNSMMKTIANIIEGLAFVMVLFEDPVEEIVMLVAEESRARVKAMTYQLLFCSPEGRDLAKELVKAIVNRSIARGLNVDTVAEALRRRCGSFCSADDVVIFKAQELLKKASEAGSSSSSSRSLLNDSLKLFQKVAGSLTNENLTKATEAYIANGFYAGAIRLLLTVAEQVDRANAALSWIRDGQPDGDSRQAAYEKRRDAYRLICQVITAADQAFSQATSADEFTLSTMTTRKQEAYTEINQSDDEVFQTYLYEWYLSQGWSERLLELDSPHVINYLKRKSTESIQHADLLWRYYARYHSYFEAAKVQLQLAKSEFDIKLPARIEYLSRAKANASARTNGLQEFGRSKQSRQEVVRDINDLLDVGNIQEDVLRRLLNDKRLMGDEEKRMEVERELDGQILNLDTLYSDYVDQASYYDLALIIYDLADYRNAADIRRVWNSLVKQVHEDALESGRASPREAVAEYVRDLGQRLKCSVITFPIPTILPILLQYSLENRDSSHDWTTALLLDLGIPHEAIVTTLEDLFYNQEPPWREKKYKTAVAKLLAADLAAWCEESRRGGGVPFGSEENGAVALNMVRGILEGGVLVGRDKEMIERVKELVERVVF</sequence>
<evidence type="ECO:0000256" key="10">
    <source>
        <dbReference type="ARBA" id="ARBA00023136"/>
    </source>
</evidence>
<evidence type="ECO:0000313" key="16">
    <source>
        <dbReference type="Proteomes" id="UP000053259"/>
    </source>
</evidence>
<proteinExistence type="inferred from homology"/>
<gene>
    <name evidence="15" type="ORF">PV09_03185</name>
</gene>
<dbReference type="Proteomes" id="UP000053259">
    <property type="component" value="Unassembled WGS sequence"/>
</dbReference>
<dbReference type="VEuPathDB" id="FungiDB:PV09_03185"/>
<evidence type="ECO:0000256" key="1">
    <source>
        <dbReference type="ARBA" id="ARBA00004335"/>
    </source>
</evidence>
<evidence type="ECO:0000256" key="11">
    <source>
        <dbReference type="ARBA" id="ARBA00023242"/>
    </source>
</evidence>
<dbReference type="InterPro" id="IPR042533">
    <property type="entry name" value="Nucleoporin_Nup155_C_1"/>
</dbReference>
<dbReference type="Gene3D" id="1.25.40.450">
    <property type="entry name" value="Nucleoporin, helical domain, N-terminal subdomain"/>
    <property type="match status" value="1"/>
</dbReference>
<evidence type="ECO:0000256" key="8">
    <source>
        <dbReference type="ARBA" id="ARBA00023010"/>
    </source>
</evidence>
<keyword evidence="9" id="KW-0906">Nuclear pore complex</keyword>
<dbReference type="InterPro" id="IPR042537">
    <property type="entry name" value="Nucleoporin_Nup155_C_2"/>
</dbReference>
<dbReference type="FunCoup" id="A0A0D2B485">
    <property type="interactions" value="1188"/>
</dbReference>
<dbReference type="GO" id="GO:0051028">
    <property type="term" value="P:mRNA transport"/>
    <property type="evidence" value="ECO:0007669"/>
    <property type="project" value="UniProtKB-KW"/>
</dbReference>
<accession>A0A0D2B485</accession>
<comment type="subcellular location">
    <subcellularLocation>
        <location evidence="1">Nucleus membrane</location>
        <topology evidence="1">Peripheral membrane protein</topology>
        <orientation evidence="1">Cytoplasmic side</orientation>
    </subcellularLocation>
    <subcellularLocation>
        <location evidence="3">Nucleus membrane</location>
        <topology evidence="3">Peripheral membrane protein</topology>
        <orientation evidence="3">Nucleoplasmic side</orientation>
    </subcellularLocation>
    <subcellularLocation>
        <location evidence="2">Nucleus</location>
        <location evidence="2">Nuclear pore complex</location>
    </subcellularLocation>
</comment>
<dbReference type="GO" id="GO:0006606">
    <property type="term" value="P:protein import into nucleus"/>
    <property type="evidence" value="ECO:0007669"/>
    <property type="project" value="TreeGrafter"/>
</dbReference>
<organism evidence="15 16">
    <name type="scientific">Verruconis gallopava</name>
    <dbReference type="NCBI Taxonomy" id="253628"/>
    <lineage>
        <taxon>Eukaryota</taxon>
        <taxon>Fungi</taxon>
        <taxon>Dikarya</taxon>
        <taxon>Ascomycota</taxon>
        <taxon>Pezizomycotina</taxon>
        <taxon>Dothideomycetes</taxon>
        <taxon>Pleosporomycetidae</taxon>
        <taxon>Venturiales</taxon>
        <taxon>Sympoventuriaceae</taxon>
        <taxon>Verruconis</taxon>
    </lineage>
</organism>
<dbReference type="InParanoid" id="A0A0D2B485"/>
<evidence type="ECO:0000256" key="4">
    <source>
        <dbReference type="ARBA" id="ARBA00007373"/>
    </source>
</evidence>
<dbReference type="STRING" id="253628.A0A0D2B485"/>
<evidence type="ECO:0000256" key="2">
    <source>
        <dbReference type="ARBA" id="ARBA00004567"/>
    </source>
</evidence>
<evidence type="ECO:0000256" key="7">
    <source>
        <dbReference type="ARBA" id="ARBA00022927"/>
    </source>
</evidence>
<dbReference type="EMBL" id="KN847536">
    <property type="protein sequence ID" value="KIW06004.1"/>
    <property type="molecule type" value="Genomic_DNA"/>
</dbReference>
<dbReference type="Gene3D" id="1.20.120.1880">
    <property type="entry name" value="Nucleoporin, helical C-terminal domain"/>
    <property type="match status" value="1"/>
</dbReference>
<dbReference type="GO" id="GO:0036228">
    <property type="term" value="P:protein localization to nuclear inner membrane"/>
    <property type="evidence" value="ECO:0007669"/>
    <property type="project" value="TreeGrafter"/>
</dbReference>
<dbReference type="InterPro" id="IPR004870">
    <property type="entry name" value="Nucleoporin_Nup155"/>
</dbReference>
<dbReference type="InterPro" id="IPR007187">
    <property type="entry name" value="Nucleoporin_Nup133/Nup155_C"/>
</dbReference>
<evidence type="ECO:0000256" key="6">
    <source>
        <dbReference type="ARBA" id="ARBA00022816"/>
    </source>
</evidence>
<dbReference type="GO" id="GO:0031965">
    <property type="term" value="C:nuclear membrane"/>
    <property type="evidence" value="ECO:0007669"/>
    <property type="project" value="UniProtKB-SubCell"/>
</dbReference>
<keyword evidence="16" id="KW-1185">Reference proteome</keyword>
<evidence type="ECO:0000259" key="14">
    <source>
        <dbReference type="Pfam" id="PF08801"/>
    </source>
</evidence>
<dbReference type="GO" id="GO:0006405">
    <property type="term" value="P:RNA export from nucleus"/>
    <property type="evidence" value="ECO:0007669"/>
    <property type="project" value="TreeGrafter"/>
</dbReference>
<dbReference type="GeneID" id="27311158"/>
<dbReference type="OrthoDB" id="338970at2759"/>
<protein>
    <recommendedName>
        <fullName evidence="17">Nucleoporin Nup133/Nup155-like N-terminal domain-containing protein</fullName>
    </recommendedName>
</protein>
<dbReference type="InterPro" id="IPR014908">
    <property type="entry name" value="Nucleoporin_Nup133/Nup155_N"/>
</dbReference>
<feature type="compositionally biased region" description="Pro residues" evidence="12">
    <location>
        <begin position="1"/>
        <end position="11"/>
    </location>
</feature>
<dbReference type="FunFam" id="1.25.40.440:FF:000001">
    <property type="entry name" value="Nuclear pore complex subunit"/>
    <property type="match status" value="1"/>
</dbReference>
<feature type="domain" description="Nucleoporin Nup133/Nup155-like N-terminal" evidence="14">
    <location>
        <begin position="115"/>
        <end position="565"/>
    </location>
</feature>
<dbReference type="PANTHER" id="PTHR10350:SF6">
    <property type="entry name" value="NUCLEAR PORE COMPLEX PROTEIN NUP155"/>
    <property type="match status" value="1"/>
</dbReference>
<dbReference type="Pfam" id="PF08801">
    <property type="entry name" value="Nucleoporin_N"/>
    <property type="match status" value="1"/>
</dbReference>
<dbReference type="PANTHER" id="PTHR10350">
    <property type="entry name" value="NUCLEAR PORE COMPLEX PROTEIN NUP155"/>
    <property type="match status" value="1"/>
</dbReference>
<evidence type="ECO:0000313" key="15">
    <source>
        <dbReference type="EMBL" id="KIW06004.1"/>
    </source>
</evidence>
<keyword evidence="8" id="KW-0811">Translocation</keyword>
<feature type="compositionally biased region" description="Low complexity" evidence="12">
    <location>
        <begin position="432"/>
        <end position="446"/>
    </location>
</feature>
<dbReference type="Pfam" id="PF03177">
    <property type="entry name" value="Nucleoporin_C"/>
    <property type="match status" value="1"/>
</dbReference>
<dbReference type="GO" id="GO:0017056">
    <property type="term" value="F:structural constituent of nuclear pore"/>
    <property type="evidence" value="ECO:0007669"/>
    <property type="project" value="InterPro"/>
</dbReference>
<dbReference type="GO" id="GO:0044611">
    <property type="term" value="C:nuclear pore inner ring"/>
    <property type="evidence" value="ECO:0007669"/>
    <property type="project" value="TreeGrafter"/>
</dbReference>
<dbReference type="InterPro" id="IPR042538">
    <property type="entry name" value="Nucleoporin_Nup155_C_3"/>
</dbReference>
<keyword evidence="7" id="KW-0653">Protein transport</keyword>
<keyword evidence="6" id="KW-0509">mRNA transport</keyword>
<evidence type="ECO:0000259" key="13">
    <source>
        <dbReference type="Pfam" id="PF03177"/>
    </source>
</evidence>
<evidence type="ECO:0008006" key="17">
    <source>
        <dbReference type="Google" id="ProtNLM"/>
    </source>
</evidence>
<dbReference type="FunFam" id="1.25.40.450:FF:000002">
    <property type="entry name" value="Putative non-repetitive nucleoporin"/>
    <property type="match status" value="1"/>
</dbReference>
<dbReference type="GO" id="GO:0051292">
    <property type="term" value="P:nuclear pore complex assembly"/>
    <property type="evidence" value="ECO:0007669"/>
    <property type="project" value="UniProtKB-ARBA"/>
</dbReference>
<feature type="domain" description="Nucleoporin Nup133/Nup155-like C-terminal" evidence="13">
    <location>
        <begin position="670"/>
        <end position="1328"/>
    </location>
</feature>
<keyword evidence="10" id="KW-0472">Membrane</keyword>
<evidence type="ECO:0000256" key="9">
    <source>
        <dbReference type="ARBA" id="ARBA00023132"/>
    </source>
</evidence>
<comment type="similarity">
    <text evidence="4">Belongs to the non-repetitive/WGA-negative nucleoporin family.</text>
</comment>
<feature type="region of interest" description="Disordered" evidence="12">
    <location>
        <begin position="416"/>
        <end position="464"/>
    </location>
</feature>
<dbReference type="Gene3D" id="1.20.58.1780">
    <property type="match status" value="1"/>
</dbReference>
<evidence type="ECO:0000256" key="12">
    <source>
        <dbReference type="SAM" id="MobiDB-lite"/>
    </source>
</evidence>
<keyword evidence="11" id="KW-0539">Nucleus</keyword>
<name>A0A0D2B485_9PEZI</name>
<dbReference type="Gene3D" id="1.25.40.440">
    <property type="entry name" value="Nucleoporin, helical domain, central subdomain"/>
    <property type="match status" value="1"/>
</dbReference>
<evidence type="ECO:0000256" key="5">
    <source>
        <dbReference type="ARBA" id="ARBA00022448"/>
    </source>
</evidence>
<dbReference type="GO" id="GO:0000972">
    <property type="term" value="P:transcription-dependent tethering of RNA polymerase II gene DNA at nuclear periphery"/>
    <property type="evidence" value="ECO:0007669"/>
    <property type="project" value="TreeGrafter"/>
</dbReference>
<dbReference type="RefSeq" id="XP_016215873.1">
    <property type="nucleotide sequence ID" value="XM_016356350.1"/>
</dbReference>
<feature type="region of interest" description="Disordered" evidence="12">
    <location>
        <begin position="1"/>
        <end position="31"/>
    </location>
</feature>
<keyword evidence="5" id="KW-0813">Transport</keyword>
<dbReference type="HOGENOM" id="CLU_000429_0_1_1"/>
<reference evidence="15 16" key="1">
    <citation type="submission" date="2015-01" db="EMBL/GenBank/DDBJ databases">
        <title>The Genome Sequence of Ochroconis gallopava CBS43764.</title>
        <authorList>
            <consortium name="The Broad Institute Genomics Platform"/>
            <person name="Cuomo C."/>
            <person name="de Hoog S."/>
            <person name="Gorbushina A."/>
            <person name="Stielow B."/>
            <person name="Teixiera M."/>
            <person name="Abouelleil A."/>
            <person name="Chapman S.B."/>
            <person name="Priest M."/>
            <person name="Young S.K."/>
            <person name="Wortman J."/>
            <person name="Nusbaum C."/>
            <person name="Birren B."/>
        </authorList>
    </citation>
    <scope>NUCLEOTIDE SEQUENCE [LARGE SCALE GENOMIC DNA]</scope>
    <source>
        <strain evidence="15 16">CBS 43764</strain>
    </source>
</reference>